<organism evidence="1">
    <name type="scientific">Pongo abelii</name>
    <name type="common">Sumatran orangutan</name>
    <name type="synonym">Pongo pygmaeus abelii</name>
    <dbReference type="NCBI Taxonomy" id="9601"/>
    <lineage>
        <taxon>Eukaryota</taxon>
        <taxon>Metazoa</taxon>
        <taxon>Chordata</taxon>
        <taxon>Craniata</taxon>
        <taxon>Vertebrata</taxon>
        <taxon>Euteleostomi</taxon>
        <taxon>Mammalia</taxon>
        <taxon>Eutheria</taxon>
        <taxon>Euarchontoglires</taxon>
        <taxon>Primates</taxon>
        <taxon>Haplorrhini</taxon>
        <taxon>Catarrhini</taxon>
        <taxon>Hominidae</taxon>
        <taxon>Pongo</taxon>
    </lineage>
</organism>
<evidence type="ECO:0000313" key="1">
    <source>
        <dbReference type="EMBL" id="PNJ87510.1"/>
    </source>
</evidence>
<gene>
    <name evidence="1" type="ORF">CR201_G0021233</name>
</gene>
<proteinExistence type="predicted"/>
<dbReference type="EMBL" id="NDHI03003285">
    <property type="protein sequence ID" value="PNJ87510.1"/>
    <property type="molecule type" value="Genomic_DNA"/>
</dbReference>
<reference evidence="1" key="1">
    <citation type="submission" date="2017-12" db="EMBL/GenBank/DDBJ databases">
        <title>High-resolution comparative analysis of great ape genomes.</title>
        <authorList>
            <person name="Pollen A."/>
            <person name="Hastie A."/>
            <person name="Hormozdiari F."/>
            <person name="Dougherty M."/>
            <person name="Liu R."/>
            <person name="Chaisson M."/>
            <person name="Hoppe E."/>
            <person name="Hill C."/>
            <person name="Pang A."/>
            <person name="Hillier L."/>
            <person name="Baker C."/>
            <person name="Armstrong J."/>
            <person name="Shendure J."/>
            <person name="Paten B."/>
            <person name="Wilson R."/>
            <person name="Chao H."/>
            <person name="Schneider V."/>
            <person name="Ventura M."/>
            <person name="Kronenberg Z."/>
            <person name="Murali S."/>
            <person name="Gordon D."/>
            <person name="Cantsilieris S."/>
            <person name="Munson K."/>
            <person name="Nelson B."/>
            <person name="Raja A."/>
            <person name="Underwood J."/>
            <person name="Diekhans M."/>
            <person name="Fiddes I."/>
            <person name="Haussler D."/>
            <person name="Eichler E."/>
        </authorList>
    </citation>
    <scope>NUCLEOTIDE SEQUENCE [LARGE SCALE GENOMIC DNA]</scope>
    <source>
        <strain evidence="1">Susie</strain>
    </source>
</reference>
<protein>
    <submittedName>
        <fullName evidence="1">FN3KRP isoform 3</fullName>
    </submittedName>
</protein>
<dbReference type="AlphaFoldDB" id="A0A2J8XZS7"/>
<sequence length="56" mass="6039">MEELLKRELGCGFVRATGHSGGGCISQGRSYDTDQGRVFVKVNPKAEVKSDPRSLA</sequence>
<accession>A0A2J8XZS7</accession>
<name>A0A2J8XZS7_PONAB</name>
<comment type="caution">
    <text evidence="1">The sequence shown here is derived from an EMBL/GenBank/DDBJ whole genome shotgun (WGS) entry which is preliminary data.</text>
</comment>